<sequence>MNRNIRNSDEYFLTFTLKILKQQITNLQIVIQNEDEHICSPADNTKDIDSTSKLRWNEINHQMNTILQTDLQYLNWGSEEMGLLRLAIIYRNVVESALVKTRLRLSRLEEEYVWLNSEMAYFESQKLENDKLMKDTMSRIRHYYFLYKGRQKYKEDFDMPVSRKIFRSVENALSSDEHQKGITSVLIDPISIHLTCSPDDEDHLSASNGNNHHTKKSSEGRKKIMREYSIAELIYAFTKCSGTKLSLGDLNSLVFKNNAPSVQTLQIQ</sequence>
<dbReference type="WBParaSite" id="TREG1_53140.1">
    <property type="protein sequence ID" value="TREG1_53140.1"/>
    <property type="gene ID" value="TREG1_53140"/>
</dbReference>
<reference evidence="3" key="2">
    <citation type="submission" date="2023-11" db="UniProtKB">
        <authorList>
            <consortium name="WormBaseParasite"/>
        </authorList>
    </citation>
    <scope>IDENTIFICATION</scope>
</reference>
<reference evidence="2" key="1">
    <citation type="submission" date="2022-06" db="EMBL/GenBank/DDBJ databases">
        <authorList>
            <person name="Berger JAMES D."/>
            <person name="Berger JAMES D."/>
        </authorList>
    </citation>
    <scope>NUCLEOTIDE SEQUENCE [LARGE SCALE GENOMIC DNA]</scope>
</reference>
<dbReference type="Proteomes" id="UP000050795">
    <property type="component" value="Unassembled WGS sequence"/>
</dbReference>
<keyword evidence="2" id="KW-1185">Reference proteome</keyword>
<feature type="region of interest" description="Disordered" evidence="1">
    <location>
        <begin position="201"/>
        <end position="220"/>
    </location>
</feature>
<dbReference type="AlphaFoldDB" id="A0AA85K3W8"/>
<evidence type="ECO:0000256" key="1">
    <source>
        <dbReference type="SAM" id="MobiDB-lite"/>
    </source>
</evidence>
<proteinExistence type="predicted"/>
<name>A0AA85K3W8_TRIRE</name>
<evidence type="ECO:0000313" key="2">
    <source>
        <dbReference type="Proteomes" id="UP000050795"/>
    </source>
</evidence>
<organism evidence="2 3">
    <name type="scientific">Trichobilharzia regenti</name>
    <name type="common">Nasal bird schistosome</name>
    <dbReference type="NCBI Taxonomy" id="157069"/>
    <lineage>
        <taxon>Eukaryota</taxon>
        <taxon>Metazoa</taxon>
        <taxon>Spiralia</taxon>
        <taxon>Lophotrochozoa</taxon>
        <taxon>Platyhelminthes</taxon>
        <taxon>Trematoda</taxon>
        <taxon>Digenea</taxon>
        <taxon>Strigeidida</taxon>
        <taxon>Schistosomatoidea</taxon>
        <taxon>Schistosomatidae</taxon>
        <taxon>Trichobilharzia</taxon>
    </lineage>
</organism>
<evidence type="ECO:0000313" key="3">
    <source>
        <dbReference type="WBParaSite" id="TREG1_53140.1"/>
    </source>
</evidence>
<accession>A0AA85K3W8</accession>
<protein>
    <submittedName>
        <fullName evidence="3">Uncharacterized protein</fullName>
    </submittedName>
</protein>